<evidence type="ECO:0000256" key="1">
    <source>
        <dbReference type="SAM" id="MobiDB-lite"/>
    </source>
</evidence>
<dbReference type="Pfam" id="PF04427">
    <property type="entry name" value="Brix"/>
    <property type="match status" value="1"/>
</dbReference>
<feature type="compositionally biased region" description="Basic residues" evidence="1">
    <location>
        <begin position="398"/>
        <end position="412"/>
    </location>
</feature>
<dbReference type="PANTHER" id="PTHR12661">
    <property type="entry name" value="PETER PAN-RELATED"/>
    <property type="match status" value="1"/>
</dbReference>
<evidence type="ECO:0000259" key="2">
    <source>
        <dbReference type="PROSITE" id="PS50833"/>
    </source>
</evidence>
<keyword evidence="4" id="KW-1185">Reference proteome</keyword>
<dbReference type="InterPro" id="IPR007109">
    <property type="entry name" value="Brix"/>
</dbReference>
<dbReference type="InterPro" id="IPR045112">
    <property type="entry name" value="PPAN-like"/>
</dbReference>
<comment type="caution">
    <text evidence="3">The sequence shown here is derived from an EMBL/GenBank/DDBJ whole genome shotgun (WGS) entry which is preliminary data.</text>
</comment>
<dbReference type="GO" id="GO:0030687">
    <property type="term" value="C:preribosome, large subunit precursor"/>
    <property type="evidence" value="ECO:0007669"/>
    <property type="project" value="TreeGrafter"/>
</dbReference>
<feature type="compositionally biased region" description="Basic and acidic residues" evidence="1">
    <location>
        <begin position="425"/>
        <end position="453"/>
    </location>
</feature>
<feature type="domain" description="Brix" evidence="2">
    <location>
        <begin position="27"/>
        <end position="290"/>
    </location>
</feature>
<reference evidence="3" key="1">
    <citation type="journal article" date="2019" name="bioRxiv">
        <title>The Genome of the Zebra Mussel, Dreissena polymorpha: A Resource for Invasive Species Research.</title>
        <authorList>
            <person name="McCartney M.A."/>
            <person name="Auch B."/>
            <person name="Kono T."/>
            <person name="Mallez S."/>
            <person name="Zhang Y."/>
            <person name="Obille A."/>
            <person name="Becker A."/>
            <person name="Abrahante J.E."/>
            <person name="Garbe J."/>
            <person name="Badalamenti J.P."/>
            <person name="Herman A."/>
            <person name="Mangelson H."/>
            <person name="Liachko I."/>
            <person name="Sullivan S."/>
            <person name="Sone E.D."/>
            <person name="Koren S."/>
            <person name="Silverstein K.A.T."/>
            <person name="Beckman K.B."/>
            <person name="Gohl D.M."/>
        </authorList>
    </citation>
    <scope>NUCLEOTIDE SEQUENCE</scope>
    <source>
        <strain evidence="3">Duluth1</strain>
        <tissue evidence="3">Whole animal</tissue>
    </source>
</reference>
<dbReference type="OrthoDB" id="10261452at2759"/>
<feature type="compositionally biased region" description="Polar residues" evidence="1">
    <location>
        <begin position="454"/>
        <end position="466"/>
    </location>
</feature>
<dbReference type="Proteomes" id="UP000828390">
    <property type="component" value="Unassembled WGS sequence"/>
</dbReference>
<feature type="region of interest" description="Disordered" evidence="1">
    <location>
        <begin position="324"/>
        <end position="496"/>
    </location>
</feature>
<name>A0A9D4DH08_DREPO</name>
<gene>
    <name evidence="3" type="ORF">DPMN_181866</name>
</gene>
<dbReference type="GO" id="GO:0006364">
    <property type="term" value="P:rRNA processing"/>
    <property type="evidence" value="ECO:0007669"/>
    <property type="project" value="InterPro"/>
</dbReference>
<accession>A0A9D4DH08</accession>
<dbReference type="PROSITE" id="PS50833">
    <property type="entry name" value="BRIX"/>
    <property type="match status" value="1"/>
</dbReference>
<organism evidence="3 4">
    <name type="scientific">Dreissena polymorpha</name>
    <name type="common">Zebra mussel</name>
    <name type="synonym">Mytilus polymorpha</name>
    <dbReference type="NCBI Taxonomy" id="45954"/>
    <lineage>
        <taxon>Eukaryota</taxon>
        <taxon>Metazoa</taxon>
        <taxon>Spiralia</taxon>
        <taxon>Lophotrochozoa</taxon>
        <taxon>Mollusca</taxon>
        <taxon>Bivalvia</taxon>
        <taxon>Autobranchia</taxon>
        <taxon>Heteroconchia</taxon>
        <taxon>Euheterodonta</taxon>
        <taxon>Imparidentia</taxon>
        <taxon>Neoheterodontei</taxon>
        <taxon>Myida</taxon>
        <taxon>Dreissenoidea</taxon>
        <taxon>Dreissenidae</taxon>
        <taxon>Dreissena</taxon>
    </lineage>
</organism>
<proteinExistence type="predicted"/>
<feature type="compositionally biased region" description="Basic residues" evidence="1">
    <location>
        <begin position="472"/>
        <end position="496"/>
    </location>
</feature>
<feature type="compositionally biased region" description="Basic and acidic residues" evidence="1">
    <location>
        <begin position="332"/>
        <end position="360"/>
    </location>
</feature>
<dbReference type="PANTHER" id="PTHR12661:SF5">
    <property type="entry name" value="SUPPRESSOR OF SWI4 1 HOMOLOG"/>
    <property type="match status" value="1"/>
</dbReference>
<sequence>MGKNRKKGKKKKTCPIDPVEEQFKGAPHSFVFHRGHVGKNVKQLVADTRLLMEPFTAKNLQVRKKNVLKDFVNVAGMLHVTHFMIFTKTDVGVYMRLCRLPRGPTLTFKVHNYCLAKDVISSLRKPNLEQMQFMHHPLVVMNNFSGEENHIKLMSSMFQNLFPSINIHKVKLNDVKRCVMVNYHSDSHLLDFRHFNIKVVPVGMSRGVKKLVQSRVPNLGKYGDISEYMTRAGYSSESEVELDGPMNEVVLPQHIRSRGNIKSAKSAVRLTELGPRLTLELVKIEEGICEGPVLYHAFITRTQAELAQQAALRDKKQKLKEARRQQQAANVARKEEEKGQHKERSLEGIRRILQEEKGDEAVEEPNMPDSDEGDDDVEYFKQEVGQMPDKDSFIPGGVKRKKQQKSHSPAKMKKIDSSNKLSKLVTDRKDVKFNKVKNMDSKTDSVVKGKGQNDKNNQSKRANMTPMQKMMERKKKKKKMKEKKKTLKMRKGGKKK</sequence>
<dbReference type="EMBL" id="JAIWYP010000010">
    <property type="protein sequence ID" value="KAH3747439.1"/>
    <property type="molecule type" value="Genomic_DNA"/>
</dbReference>
<evidence type="ECO:0000313" key="4">
    <source>
        <dbReference type="Proteomes" id="UP000828390"/>
    </source>
</evidence>
<dbReference type="GO" id="GO:0019843">
    <property type="term" value="F:rRNA binding"/>
    <property type="evidence" value="ECO:0007669"/>
    <property type="project" value="InterPro"/>
</dbReference>
<reference evidence="3" key="2">
    <citation type="submission" date="2020-11" db="EMBL/GenBank/DDBJ databases">
        <authorList>
            <person name="McCartney M.A."/>
            <person name="Auch B."/>
            <person name="Kono T."/>
            <person name="Mallez S."/>
            <person name="Becker A."/>
            <person name="Gohl D.M."/>
            <person name="Silverstein K.A.T."/>
            <person name="Koren S."/>
            <person name="Bechman K.B."/>
            <person name="Herman A."/>
            <person name="Abrahante J.E."/>
            <person name="Garbe J."/>
        </authorList>
    </citation>
    <scope>NUCLEOTIDE SEQUENCE</scope>
    <source>
        <strain evidence="3">Duluth1</strain>
        <tissue evidence="3">Whole animal</tissue>
    </source>
</reference>
<dbReference type="AlphaFoldDB" id="A0A9D4DH08"/>
<protein>
    <recommendedName>
        <fullName evidence="2">Brix domain-containing protein</fullName>
    </recommendedName>
</protein>
<dbReference type="GO" id="GO:0000027">
    <property type="term" value="P:ribosomal large subunit assembly"/>
    <property type="evidence" value="ECO:0007669"/>
    <property type="project" value="TreeGrafter"/>
</dbReference>
<evidence type="ECO:0000313" key="3">
    <source>
        <dbReference type="EMBL" id="KAH3747439.1"/>
    </source>
</evidence>
<dbReference type="SMART" id="SM00879">
    <property type="entry name" value="Brix"/>
    <property type="match status" value="1"/>
</dbReference>